<dbReference type="Pfam" id="PF07505">
    <property type="entry name" value="DUF5131"/>
    <property type="match status" value="1"/>
</dbReference>
<dbReference type="AlphaFoldDB" id="A0A0F3IQV9"/>
<reference evidence="1 2" key="2">
    <citation type="journal article" date="2016" name="Microb. Ecol.">
        <title>Genome Characteristics of a Novel Type I Methanotroph (Sn10-6) Isolated from a Flooded Indian Rice Field.</title>
        <authorList>
            <person name="Rahalkar M.C."/>
            <person name="Pandit P.S."/>
            <person name="Dhakephalkar P.K."/>
            <person name="Pore S."/>
            <person name="Arora P."/>
            <person name="Kapse N."/>
        </authorList>
    </citation>
    <scope>NUCLEOTIDE SEQUENCE [LARGE SCALE GENOMIC DNA]</scope>
    <source>
        <strain evidence="1 2">Sn10-6</strain>
    </source>
</reference>
<dbReference type="EMBL" id="LAJX01000007">
    <property type="protein sequence ID" value="KJV07994.1"/>
    <property type="molecule type" value="Genomic_DNA"/>
</dbReference>
<evidence type="ECO:0000313" key="1">
    <source>
        <dbReference type="EMBL" id="KJV07994.1"/>
    </source>
</evidence>
<organism evidence="1 2">
    <name type="scientific">Methylocucumis oryzae</name>
    <dbReference type="NCBI Taxonomy" id="1632867"/>
    <lineage>
        <taxon>Bacteria</taxon>
        <taxon>Pseudomonadati</taxon>
        <taxon>Pseudomonadota</taxon>
        <taxon>Gammaproteobacteria</taxon>
        <taxon>Methylococcales</taxon>
        <taxon>Methylococcaceae</taxon>
        <taxon>Methylocucumis</taxon>
    </lineage>
</organism>
<accession>A0A0F3IQV9</accession>
<name>A0A0F3IQV9_9GAMM</name>
<dbReference type="InterPro" id="IPR011101">
    <property type="entry name" value="DUF5131"/>
</dbReference>
<evidence type="ECO:0008006" key="3">
    <source>
        <dbReference type="Google" id="ProtNLM"/>
    </source>
</evidence>
<keyword evidence="2" id="KW-1185">Reference proteome</keyword>
<dbReference type="OrthoDB" id="9787478at2"/>
<dbReference type="PATRIC" id="fig|1632867.3.peg.5078"/>
<protein>
    <recommendedName>
        <fullName evidence="3">Phage protein Gp37/Gp68</fullName>
    </recommendedName>
</protein>
<comment type="caution">
    <text evidence="1">The sequence shown here is derived from an EMBL/GenBank/DDBJ whole genome shotgun (WGS) entry which is preliminary data.</text>
</comment>
<gene>
    <name evidence="1" type="ORF">VZ94_00820</name>
</gene>
<sequence length="298" mass="34824">MKNSKIQWCDHTFNPWLGCTKVSPACDNCYAESWAKRTGQSGLWQGERKKTSDNYWRQPYKWHDFLNRNNNAWEMFKYAHDLTDEELIARGFIPPHRERVFCASLADVFDNKAQDEWRQELFAVIEDCYSLDWLLLTKRIGNAKRMLPDNWRDGYHNAWLGITICNQKEADRDIPKLLSIPAKIRFLSIEPMLGPINLNMFDGIDWVIVGGESGNNARPMPLKWVRSIRDQCIEKGIPFFFKQWGEWIPINQEACPDCTIGKRHYIPLGDCVMYKIGKKKTGNILDGEEWAQFPIVKS</sequence>
<proteinExistence type="predicted"/>
<reference evidence="2" key="1">
    <citation type="submission" date="2015-03" db="EMBL/GenBank/DDBJ databases">
        <title>Draft genome sequence of a novel methanotroph (Sn10-6) isolated from flooded ricefield rhizosphere in India.</title>
        <authorList>
            <person name="Pandit P.S."/>
            <person name="Pore S.D."/>
            <person name="Arora P."/>
            <person name="Kapse N.G."/>
            <person name="Dhakephalkar P.K."/>
            <person name="Rahalkar M.C."/>
        </authorList>
    </citation>
    <scope>NUCLEOTIDE SEQUENCE [LARGE SCALE GENOMIC DNA]</scope>
    <source>
        <strain evidence="2">Sn10-6</strain>
    </source>
</reference>
<evidence type="ECO:0000313" key="2">
    <source>
        <dbReference type="Proteomes" id="UP000033684"/>
    </source>
</evidence>
<dbReference type="RefSeq" id="WP_045777764.1">
    <property type="nucleotide sequence ID" value="NZ_LAJX01000007.1"/>
</dbReference>
<dbReference type="Proteomes" id="UP000033684">
    <property type="component" value="Unassembled WGS sequence"/>
</dbReference>